<dbReference type="InterPro" id="IPR036250">
    <property type="entry name" value="AcylCo_DH-like_C"/>
</dbReference>
<comment type="caution">
    <text evidence="2">The sequence shown here is derived from an EMBL/GenBank/DDBJ whole genome shotgun (WGS) entry which is preliminary data.</text>
</comment>
<dbReference type="PIRSF" id="PIRSF016578">
    <property type="entry name" value="HsaA"/>
    <property type="match status" value="1"/>
</dbReference>
<dbReference type="SUPFAM" id="SSF47203">
    <property type="entry name" value="Acyl-CoA dehydrogenase C-terminal domain-like"/>
    <property type="match status" value="1"/>
</dbReference>
<dbReference type="PANTHER" id="PTHR43884">
    <property type="entry name" value="ACYL-COA DEHYDROGENASE"/>
    <property type="match status" value="1"/>
</dbReference>
<dbReference type="EMBL" id="JADEXQ010000123">
    <property type="protein sequence ID" value="MBE9032750.1"/>
    <property type="molecule type" value="Genomic_DNA"/>
</dbReference>
<dbReference type="InterPro" id="IPR046373">
    <property type="entry name" value="Acyl-CoA_Oxase/DH_mid-dom_sf"/>
</dbReference>
<name>A0A928Z711_9CYAN</name>
<dbReference type="PANTHER" id="PTHR43884:SF12">
    <property type="entry name" value="ISOVALERYL-COA DEHYDROGENASE, MITOCHONDRIAL-RELATED"/>
    <property type="match status" value="1"/>
</dbReference>
<dbReference type="InterPro" id="IPR013786">
    <property type="entry name" value="AcylCoA_DH/ox_N"/>
</dbReference>
<dbReference type="AlphaFoldDB" id="A0A928Z711"/>
<protein>
    <submittedName>
        <fullName evidence="2">Acyl-CoA/acyl-ACP dehydrogenase</fullName>
    </submittedName>
</protein>
<dbReference type="SUPFAM" id="SSF56645">
    <property type="entry name" value="Acyl-CoA dehydrogenase NM domain-like"/>
    <property type="match status" value="1"/>
</dbReference>
<dbReference type="GO" id="GO:0003995">
    <property type="term" value="F:acyl-CoA dehydrogenase activity"/>
    <property type="evidence" value="ECO:0007669"/>
    <property type="project" value="TreeGrafter"/>
</dbReference>
<gene>
    <name evidence="2" type="ORF">IQ266_23725</name>
</gene>
<keyword evidence="3" id="KW-1185">Reference proteome</keyword>
<feature type="domain" description="Acyl-CoA dehydrogenase/oxidase N-terminal" evidence="1">
    <location>
        <begin position="33"/>
        <end position="135"/>
    </location>
</feature>
<sequence length="397" mass="42902">MQTLSSHPGLKSSDTQKSSEACASLTLDPAIQHLRHVIDRHLTPKVADIDLKGEFPGQIMHTLGEAGAFSHAVAIVNGGSGKGLKAAIQSIEEISKDCLSTGFIAWCQVACTWYLQNTKNTQLKTKLLPHIATGQQLAGTGLSNPMKHFADIEKIALTATPTDGGYMINGLLPWVSNLGPGHYFGIAARLSDTDEYLMAIVSDELTGMSLRCNAHFIALEGTGTFSCVFRDVFVPHELVLAAPCEEYVACIRPGFILTQVGMGLGLTASCIELMRRSNRRLGHVNQFLDDQVEDLSLDLNLARQQAYQLADQLDQCTGVTDPSLTRNIVQSRITAAELSLRSSQAAMLHAGARAYVQGSPAERKLREAYFVAIVTPALKHLKKMLATMPDTTAAAML</sequence>
<dbReference type="Gene3D" id="1.10.540.10">
    <property type="entry name" value="Acyl-CoA dehydrogenase/oxidase, N-terminal domain"/>
    <property type="match status" value="1"/>
</dbReference>
<dbReference type="InterPro" id="IPR037069">
    <property type="entry name" value="AcylCoA_DH/ox_N_sf"/>
</dbReference>
<evidence type="ECO:0000259" key="1">
    <source>
        <dbReference type="Pfam" id="PF02771"/>
    </source>
</evidence>
<evidence type="ECO:0000313" key="3">
    <source>
        <dbReference type="Proteomes" id="UP000625316"/>
    </source>
</evidence>
<dbReference type="GO" id="GO:0050660">
    <property type="term" value="F:flavin adenine dinucleotide binding"/>
    <property type="evidence" value="ECO:0007669"/>
    <property type="project" value="InterPro"/>
</dbReference>
<proteinExistence type="predicted"/>
<dbReference type="Pfam" id="PF02771">
    <property type="entry name" value="Acyl-CoA_dh_N"/>
    <property type="match status" value="1"/>
</dbReference>
<dbReference type="RefSeq" id="WP_264327567.1">
    <property type="nucleotide sequence ID" value="NZ_JADEXQ010000123.1"/>
</dbReference>
<organism evidence="2 3">
    <name type="scientific">Romeriopsis navalis LEGE 11480</name>
    <dbReference type="NCBI Taxonomy" id="2777977"/>
    <lineage>
        <taxon>Bacteria</taxon>
        <taxon>Bacillati</taxon>
        <taxon>Cyanobacteriota</taxon>
        <taxon>Cyanophyceae</taxon>
        <taxon>Leptolyngbyales</taxon>
        <taxon>Leptolyngbyaceae</taxon>
        <taxon>Romeriopsis</taxon>
        <taxon>Romeriopsis navalis</taxon>
    </lineage>
</organism>
<dbReference type="InterPro" id="IPR009100">
    <property type="entry name" value="AcylCoA_DH/oxidase_NM_dom_sf"/>
</dbReference>
<dbReference type="Gene3D" id="2.40.110.10">
    <property type="entry name" value="Butyryl-CoA Dehydrogenase, subunit A, domain 2"/>
    <property type="match status" value="1"/>
</dbReference>
<accession>A0A928Z711</accession>
<reference evidence="2" key="1">
    <citation type="submission" date="2020-10" db="EMBL/GenBank/DDBJ databases">
        <authorList>
            <person name="Castelo-Branco R."/>
            <person name="Eusebio N."/>
            <person name="Adriana R."/>
            <person name="Vieira A."/>
            <person name="Brugerolle De Fraissinette N."/>
            <person name="Rezende De Castro R."/>
            <person name="Schneider M.P."/>
            <person name="Vasconcelos V."/>
            <person name="Leao P.N."/>
        </authorList>
    </citation>
    <scope>NUCLEOTIDE SEQUENCE</scope>
    <source>
        <strain evidence="2">LEGE 11480</strain>
    </source>
</reference>
<evidence type="ECO:0000313" key="2">
    <source>
        <dbReference type="EMBL" id="MBE9032750.1"/>
    </source>
</evidence>
<dbReference type="Gene3D" id="1.20.140.10">
    <property type="entry name" value="Butyryl-CoA Dehydrogenase, subunit A, domain 3"/>
    <property type="match status" value="1"/>
</dbReference>
<dbReference type="Proteomes" id="UP000625316">
    <property type="component" value="Unassembled WGS sequence"/>
</dbReference>